<keyword evidence="1" id="KW-1133">Transmembrane helix</keyword>
<proteinExistence type="predicted"/>
<dbReference type="Proteomes" id="UP000256253">
    <property type="component" value="Unassembled WGS sequence"/>
</dbReference>
<dbReference type="EMBL" id="QTUA01000001">
    <property type="protein sequence ID" value="REF31772.1"/>
    <property type="molecule type" value="Genomic_DNA"/>
</dbReference>
<sequence>MSTDFETLLRTTEPKIRPIDPGVVIARTDRRRRRRAYAIGAGVAAGVLAATVIGWSAYGRLAGPTPAGPQPVAADCVVSQRHSVPLGGIMTGGHANETHLLGPASPNTTIRVSQGADGSYRMASAADGTTFHDLEEVGGGRCGLTFFADKNYRYAVAPVSPDAESVALTGGFTIYGPVIDAQGAPLVVGVAFEENLRPPVTAYWTTTDGSVVNSDGDDIRTVRRDGIRISVNVTRGTASIDSTDSEAPNLWTKAGSVQPLFLSEPDNRTVLLVPAGSHTASFRPYKSSDQVATDAVGDAQVTEVVPIPGSGYSAIIVRTGGGENGSSVAQVNWTTPDGKAHTWRPGEIIE</sequence>
<evidence type="ECO:0000313" key="2">
    <source>
        <dbReference type="EMBL" id="REF31772.1"/>
    </source>
</evidence>
<dbReference type="OrthoDB" id="9805272at2"/>
<name>A0A3D9UQN4_9MICO</name>
<gene>
    <name evidence="2" type="ORF">DFJ65_2853</name>
</gene>
<keyword evidence="1" id="KW-0812">Transmembrane</keyword>
<dbReference type="RefSeq" id="WP_115923562.1">
    <property type="nucleotide sequence ID" value="NZ_QTUA01000001.1"/>
</dbReference>
<dbReference type="AlphaFoldDB" id="A0A3D9UQN4"/>
<comment type="caution">
    <text evidence="2">The sequence shown here is derived from an EMBL/GenBank/DDBJ whole genome shotgun (WGS) entry which is preliminary data.</text>
</comment>
<evidence type="ECO:0000256" key="1">
    <source>
        <dbReference type="SAM" id="Phobius"/>
    </source>
</evidence>
<accession>A0A3D9UQN4</accession>
<evidence type="ECO:0000313" key="3">
    <source>
        <dbReference type="Proteomes" id="UP000256253"/>
    </source>
</evidence>
<keyword evidence="3" id="KW-1185">Reference proteome</keyword>
<feature type="transmembrane region" description="Helical" evidence="1">
    <location>
        <begin position="36"/>
        <end position="58"/>
    </location>
</feature>
<organism evidence="2 3">
    <name type="scientific">Calidifontibacter indicus</name>
    <dbReference type="NCBI Taxonomy" id="419650"/>
    <lineage>
        <taxon>Bacteria</taxon>
        <taxon>Bacillati</taxon>
        <taxon>Actinomycetota</taxon>
        <taxon>Actinomycetes</taxon>
        <taxon>Micrococcales</taxon>
        <taxon>Dermacoccaceae</taxon>
        <taxon>Calidifontibacter</taxon>
    </lineage>
</organism>
<protein>
    <submittedName>
        <fullName evidence="2">Uncharacterized protein</fullName>
    </submittedName>
</protein>
<reference evidence="2 3" key="1">
    <citation type="submission" date="2018-08" db="EMBL/GenBank/DDBJ databases">
        <title>Sequencing the genomes of 1000 actinobacteria strains.</title>
        <authorList>
            <person name="Klenk H.-P."/>
        </authorList>
    </citation>
    <scope>NUCLEOTIDE SEQUENCE [LARGE SCALE GENOMIC DNA]</scope>
    <source>
        <strain evidence="2 3">DSM 22967</strain>
    </source>
</reference>
<keyword evidence="1" id="KW-0472">Membrane</keyword>